<protein>
    <recommendedName>
        <fullName evidence="4">BTB domain-containing protein</fullName>
    </recommendedName>
</protein>
<evidence type="ECO:0000256" key="1">
    <source>
        <dbReference type="SAM" id="MobiDB-lite"/>
    </source>
</evidence>
<gene>
    <name evidence="2" type="ORF">H1R20_g12649</name>
</gene>
<comment type="caution">
    <text evidence="2">The sequence shown here is derived from an EMBL/GenBank/DDBJ whole genome shotgun (WGS) entry which is preliminary data.</text>
</comment>
<dbReference type="Gene3D" id="3.30.710.10">
    <property type="entry name" value="Potassium Channel Kv1.1, Chain A"/>
    <property type="match status" value="1"/>
</dbReference>
<feature type="non-terminal residue" evidence="2">
    <location>
        <position position="1"/>
    </location>
</feature>
<dbReference type="CDD" id="cd18186">
    <property type="entry name" value="BTB_POZ_ZBTB_KLHL-like"/>
    <property type="match status" value="1"/>
</dbReference>
<feature type="compositionally biased region" description="Polar residues" evidence="1">
    <location>
        <begin position="1"/>
        <end position="15"/>
    </location>
</feature>
<dbReference type="Proteomes" id="UP001140091">
    <property type="component" value="Unassembled WGS sequence"/>
</dbReference>
<evidence type="ECO:0008006" key="4">
    <source>
        <dbReference type="Google" id="ProtNLM"/>
    </source>
</evidence>
<keyword evidence="3" id="KW-1185">Reference proteome</keyword>
<organism evidence="2 3">
    <name type="scientific">Candolleomyces eurysporus</name>
    <dbReference type="NCBI Taxonomy" id="2828524"/>
    <lineage>
        <taxon>Eukaryota</taxon>
        <taxon>Fungi</taxon>
        <taxon>Dikarya</taxon>
        <taxon>Basidiomycota</taxon>
        <taxon>Agaricomycotina</taxon>
        <taxon>Agaricomycetes</taxon>
        <taxon>Agaricomycetidae</taxon>
        <taxon>Agaricales</taxon>
        <taxon>Agaricineae</taxon>
        <taxon>Psathyrellaceae</taxon>
        <taxon>Candolleomyces</taxon>
    </lineage>
</organism>
<sequence length="342" mass="38017">MSTAANESASHTTASPRPILRPKSKRWGGTIFFKVEEIVFEAPRSRFAEHSEVFETMFHLPVGSDGAVEGRDEEHPIVLEGYQAVHFDSLLNVLYPTPEDLISGILKLEKEEWIGVLNLSTRWSMKKIRRHAINELSKASLNPMEKIALGREHEVAKWFREGLTELVSENPIRPLAELKSHLGADIACSLLWVQNQTQAILGARLAPTGLSLGMLGCFRCQAAMFTNGRNCVSCSRTIAVDDCSALHIPNGALSTYFHAEDPASGLTQVTFRINLQHLMCRACSECAFSLTSYTCPSCSQLVSYSIFELRLGKNGIENGSAPQKILEEFGEEIARYEAWDEK</sequence>
<evidence type="ECO:0000313" key="3">
    <source>
        <dbReference type="Proteomes" id="UP001140091"/>
    </source>
</evidence>
<proteinExistence type="predicted"/>
<accession>A0A9W8MDB0</accession>
<name>A0A9W8MDB0_9AGAR</name>
<evidence type="ECO:0000313" key="2">
    <source>
        <dbReference type="EMBL" id="KAJ2924444.1"/>
    </source>
</evidence>
<reference evidence="2" key="1">
    <citation type="submission" date="2022-06" db="EMBL/GenBank/DDBJ databases">
        <title>Genome Sequence of Candolleomyces eurysporus.</title>
        <authorList>
            <person name="Buettner E."/>
        </authorList>
    </citation>
    <scope>NUCLEOTIDE SEQUENCE</scope>
    <source>
        <strain evidence="2">VTCC 930004</strain>
    </source>
</reference>
<dbReference type="OrthoDB" id="2593747at2759"/>
<feature type="region of interest" description="Disordered" evidence="1">
    <location>
        <begin position="1"/>
        <end position="22"/>
    </location>
</feature>
<dbReference type="SUPFAM" id="SSF54695">
    <property type="entry name" value="POZ domain"/>
    <property type="match status" value="1"/>
</dbReference>
<dbReference type="AlphaFoldDB" id="A0A9W8MDB0"/>
<dbReference type="EMBL" id="JANBPK010001221">
    <property type="protein sequence ID" value="KAJ2924444.1"/>
    <property type="molecule type" value="Genomic_DNA"/>
</dbReference>
<dbReference type="InterPro" id="IPR011333">
    <property type="entry name" value="SKP1/BTB/POZ_sf"/>
</dbReference>